<comment type="caution">
    <text evidence="1">The sequence shown here is derived from an EMBL/GenBank/DDBJ whole genome shotgun (WGS) entry which is preliminary data.</text>
</comment>
<dbReference type="Proteomes" id="UP000677228">
    <property type="component" value="Unassembled WGS sequence"/>
</dbReference>
<protein>
    <submittedName>
        <fullName evidence="1">Uncharacterized protein</fullName>
    </submittedName>
</protein>
<evidence type="ECO:0000313" key="1">
    <source>
        <dbReference type="EMBL" id="CAF0752374.1"/>
    </source>
</evidence>
<evidence type="ECO:0000313" key="5">
    <source>
        <dbReference type="Proteomes" id="UP000663829"/>
    </source>
</evidence>
<organism evidence="1 5">
    <name type="scientific">Didymodactylos carnosus</name>
    <dbReference type="NCBI Taxonomy" id="1234261"/>
    <lineage>
        <taxon>Eukaryota</taxon>
        <taxon>Metazoa</taxon>
        <taxon>Spiralia</taxon>
        <taxon>Gnathifera</taxon>
        <taxon>Rotifera</taxon>
        <taxon>Eurotatoria</taxon>
        <taxon>Bdelloidea</taxon>
        <taxon>Philodinida</taxon>
        <taxon>Philodinidae</taxon>
        <taxon>Didymodactylos</taxon>
    </lineage>
</organism>
<dbReference type="EMBL" id="CAJNOQ010000078">
    <property type="protein sequence ID" value="CAF0752374.1"/>
    <property type="molecule type" value="Genomic_DNA"/>
</dbReference>
<dbReference type="Proteomes" id="UP000681722">
    <property type="component" value="Unassembled WGS sequence"/>
</dbReference>
<dbReference type="EMBL" id="CAJOBA010020802">
    <property type="protein sequence ID" value="CAF3909926.1"/>
    <property type="molecule type" value="Genomic_DNA"/>
</dbReference>
<evidence type="ECO:0000313" key="4">
    <source>
        <dbReference type="EMBL" id="CAF3909926.1"/>
    </source>
</evidence>
<gene>
    <name evidence="1" type="ORF">GPM918_LOCUS911</name>
    <name evidence="2" type="ORF">OVA965_LOCUS20555</name>
    <name evidence="3" type="ORF">SRO942_LOCUS911</name>
    <name evidence="4" type="ORF">TMI583_LOCUS20975</name>
</gene>
<evidence type="ECO:0000313" key="3">
    <source>
        <dbReference type="EMBL" id="CAF3532222.1"/>
    </source>
</evidence>
<dbReference type="EMBL" id="CAJOBC010000078">
    <property type="protein sequence ID" value="CAF3532222.1"/>
    <property type="molecule type" value="Genomic_DNA"/>
</dbReference>
<keyword evidence="5" id="KW-1185">Reference proteome</keyword>
<dbReference type="Proteomes" id="UP000682733">
    <property type="component" value="Unassembled WGS sequence"/>
</dbReference>
<dbReference type="AlphaFoldDB" id="A0A813PCX4"/>
<sequence length="164" mass="19520">MDDIKGIENVFDESDSSLIDDDDSFYSNSMVKHVVSNKLELFSNEIIEKFETLYPQYNQQQQQQQNTNGAKVIEKEIFNNLLNKGTELIYLLFIINNVKVYINRMWHNYSKKIENMLKNSKYTQYMQHNHIIVSELDYLSLVVSKMLEKWYSEIQTDITLITDR</sequence>
<name>A0A813PCX4_9BILA</name>
<evidence type="ECO:0000313" key="2">
    <source>
        <dbReference type="EMBL" id="CAF1128929.1"/>
    </source>
</evidence>
<dbReference type="EMBL" id="CAJNOK010010959">
    <property type="protein sequence ID" value="CAF1128929.1"/>
    <property type="molecule type" value="Genomic_DNA"/>
</dbReference>
<dbReference type="Proteomes" id="UP000663829">
    <property type="component" value="Unassembled WGS sequence"/>
</dbReference>
<accession>A0A813PCX4</accession>
<proteinExistence type="predicted"/>
<reference evidence="1" key="1">
    <citation type="submission" date="2021-02" db="EMBL/GenBank/DDBJ databases">
        <authorList>
            <person name="Nowell W R."/>
        </authorList>
    </citation>
    <scope>NUCLEOTIDE SEQUENCE</scope>
</reference>